<reference evidence="1 2" key="1">
    <citation type="submission" date="2018-12" db="EMBL/GenBank/DDBJ databases">
        <authorList>
            <consortium name="Pathogen Informatics"/>
        </authorList>
    </citation>
    <scope>NUCLEOTIDE SEQUENCE [LARGE SCALE GENOMIC DNA]</scope>
    <source>
        <strain evidence="1 2">NCTC9695</strain>
    </source>
</reference>
<dbReference type="Proteomes" id="UP000275777">
    <property type="component" value="Chromosome"/>
</dbReference>
<evidence type="ECO:0000313" key="1">
    <source>
        <dbReference type="EMBL" id="VEB40063.1"/>
    </source>
</evidence>
<gene>
    <name evidence="1" type="ORF">NCTC9695_00449</name>
</gene>
<sequence>MKAEFNKIYAHVLHGRVHWIFTAEELPEWNDADLCAIDITAMSPRPEAGWLVSETGEFSRPDPYINGKDDLLRSLDDAADTARLAIAGDPLRVLEYQQAEAEAQAYKNTGALGEPPAMVKSLADAKEWSGPQAADHILQEATAWRQALAAIRELRIKSKEAIRQAPNVDEAQAIVTTAIERFQALASQTPD</sequence>
<organism evidence="1 2">
    <name type="scientific">Chromobacterium violaceum</name>
    <dbReference type="NCBI Taxonomy" id="536"/>
    <lineage>
        <taxon>Bacteria</taxon>
        <taxon>Pseudomonadati</taxon>
        <taxon>Pseudomonadota</taxon>
        <taxon>Betaproteobacteria</taxon>
        <taxon>Neisseriales</taxon>
        <taxon>Chromobacteriaceae</taxon>
        <taxon>Chromobacterium</taxon>
    </lineage>
</organism>
<proteinExistence type="predicted"/>
<dbReference type="RefSeq" id="WP_152636848.1">
    <property type="nucleotide sequence ID" value="NZ_CP050992.1"/>
</dbReference>
<dbReference type="AlphaFoldDB" id="A0A3S4JSU0"/>
<accession>A0A3S4JSU0</accession>
<name>A0A3S4JSU0_CHRVL</name>
<dbReference type="EMBL" id="LR134182">
    <property type="protein sequence ID" value="VEB40063.1"/>
    <property type="molecule type" value="Genomic_DNA"/>
</dbReference>
<evidence type="ECO:0000313" key="2">
    <source>
        <dbReference type="Proteomes" id="UP000275777"/>
    </source>
</evidence>
<protein>
    <submittedName>
        <fullName evidence="1">Uncharacterized protein</fullName>
    </submittedName>
</protein>